<evidence type="ECO:0000256" key="1">
    <source>
        <dbReference type="SAM" id="MobiDB-lite"/>
    </source>
</evidence>
<evidence type="ECO:0000256" key="2">
    <source>
        <dbReference type="SAM" id="SignalP"/>
    </source>
</evidence>
<feature type="signal peptide" evidence="2">
    <location>
        <begin position="1"/>
        <end position="19"/>
    </location>
</feature>
<comment type="caution">
    <text evidence="3">The sequence shown here is derived from an EMBL/GenBank/DDBJ whole genome shotgun (WGS) entry which is preliminary data.</text>
</comment>
<proteinExistence type="predicted"/>
<name>A0A1X2HZT7_9FUNG</name>
<feature type="region of interest" description="Disordered" evidence="1">
    <location>
        <begin position="19"/>
        <end position="73"/>
    </location>
</feature>
<evidence type="ECO:0000313" key="4">
    <source>
        <dbReference type="Proteomes" id="UP000193560"/>
    </source>
</evidence>
<gene>
    <name evidence="3" type="ORF">BCR42DRAFT_427314</name>
</gene>
<evidence type="ECO:0000313" key="3">
    <source>
        <dbReference type="EMBL" id="ORZ06199.1"/>
    </source>
</evidence>
<keyword evidence="4" id="KW-1185">Reference proteome</keyword>
<accession>A0A1X2HZT7</accession>
<feature type="region of interest" description="Disordered" evidence="1">
    <location>
        <begin position="90"/>
        <end position="116"/>
    </location>
</feature>
<feature type="compositionally biased region" description="Low complexity" evidence="1">
    <location>
        <begin position="103"/>
        <end position="114"/>
    </location>
</feature>
<feature type="compositionally biased region" description="Polar residues" evidence="1">
    <location>
        <begin position="90"/>
        <end position="101"/>
    </location>
</feature>
<dbReference type="EMBL" id="MCGE01000040">
    <property type="protein sequence ID" value="ORZ06199.1"/>
    <property type="molecule type" value="Genomic_DNA"/>
</dbReference>
<reference evidence="3 4" key="1">
    <citation type="submission" date="2016-07" db="EMBL/GenBank/DDBJ databases">
        <title>Pervasive Adenine N6-methylation of Active Genes in Fungi.</title>
        <authorList>
            <consortium name="DOE Joint Genome Institute"/>
            <person name="Mondo S.J."/>
            <person name="Dannebaum R.O."/>
            <person name="Kuo R.C."/>
            <person name="Labutti K."/>
            <person name="Haridas S."/>
            <person name="Kuo A."/>
            <person name="Salamov A."/>
            <person name="Ahrendt S.R."/>
            <person name="Lipzen A."/>
            <person name="Sullivan W."/>
            <person name="Andreopoulos W.B."/>
            <person name="Clum A."/>
            <person name="Lindquist E."/>
            <person name="Daum C."/>
            <person name="Ramamoorthy G.K."/>
            <person name="Gryganskyi A."/>
            <person name="Culley D."/>
            <person name="Magnuson J.K."/>
            <person name="James T.Y."/>
            <person name="O'Malley M.A."/>
            <person name="Stajich J.E."/>
            <person name="Spatafora J.W."/>
            <person name="Visel A."/>
            <person name="Grigoriev I.V."/>
        </authorList>
    </citation>
    <scope>NUCLEOTIDE SEQUENCE [LARGE SCALE GENOMIC DNA]</scope>
    <source>
        <strain evidence="3 4">NRRL 1336</strain>
    </source>
</reference>
<feature type="compositionally biased region" description="Low complexity" evidence="1">
    <location>
        <begin position="29"/>
        <end position="45"/>
    </location>
</feature>
<dbReference type="OrthoDB" id="2972664at2759"/>
<keyword evidence="2" id="KW-0732">Signal</keyword>
<dbReference type="AlphaFoldDB" id="A0A1X2HZT7"/>
<dbReference type="Proteomes" id="UP000193560">
    <property type="component" value="Unassembled WGS sequence"/>
</dbReference>
<protein>
    <submittedName>
        <fullName evidence="3">Uncharacterized protein</fullName>
    </submittedName>
</protein>
<sequence>MKLTPFLLALTVMGVTTSAQPLSGRTENPPSGSSSDPLSGLLPSLLGGGGQRNRGKPPSGVNQAGVGPQTSHGQDQLRCIVQGGVSTLVPSSAGQGQQANDPLSLGSLGSAQGSGIPGSPQSDILIYYNDNPAPDMVQFHQCIPFRKQAKRVNFAKFSKTSVCKIYSDEACQQLQHEVPIPLAPCINVQNVLGVGSELVGSYSCDEVKLDTLPQNLNPSQDDPVLPPVP</sequence>
<feature type="compositionally biased region" description="Polar residues" evidence="1">
    <location>
        <begin position="19"/>
        <end position="28"/>
    </location>
</feature>
<organism evidence="3 4">
    <name type="scientific">Absidia repens</name>
    <dbReference type="NCBI Taxonomy" id="90262"/>
    <lineage>
        <taxon>Eukaryota</taxon>
        <taxon>Fungi</taxon>
        <taxon>Fungi incertae sedis</taxon>
        <taxon>Mucoromycota</taxon>
        <taxon>Mucoromycotina</taxon>
        <taxon>Mucoromycetes</taxon>
        <taxon>Mucorales</taxon>
        <taxon>Cunninghamellaceae</taxon>
        <taxon>Absidia</taxon>
    </lineage>
</organism>
<feature type="chain" id="PRO_5012688015" evidence="2">
    <location>
        <begin position="20"/>
        <end position="229"/>
    </location>
</feature>